<dbReference type="EMBL" id="BNEK01000002">
    <property type="protein sequence ID" value="GHJ26928.1"/>
    <property type="molecule type" value="Genomic_DNA"/>
</dbReference>
<name>A0ABQ3TUB4_STRHY</name>
<dbReference type="Proteomes" id="UP001054854">
    <property type="component" value="Unassembled WGS sequence"/>
</dbReference>
<keyword evidence="1" id="KW-0732">Signal</keyword>
<dbReference type="RefSeq" id="WP_236256229.1">
    <property type="nucleotide sequence ID" value="NZ_BNEK01000002.1"/>
</dbReference>
<proteinExistence type="predicted"/>
<organism evidence="2 3">
    <name type="scientific">Streptomyces hygroscopicus</name>
    <dbReference type="NCBI Taxonomy" id="1912"/>
    <lineage>
        <taxon>Bacteria</taxon>
        <taxon>Bacillati</taxon>
        <taxon>Actinomycetota</taxon>
        <taxon>Actinomycetes</taxon>
        <taxon>Kitasatosporales</taxon>
        <taxon>Streptomycetaceae</taxon>
        <taxon>Streptomyces</taxon>
        <taxon>Streptomyces violaceusniger group</taxon>
    </lineage>
</organism>
<sequence>MFPKIRTRRLVLATAAAAGAAAFGAVTAACMPGAEGNGDPDPKVGLVALCSDVLVHARSTVNFGSTAKPDIKKIENKIGSSGHDRDPFADDASAGCQNTSGAYGSRVILKAPGLNSGKPWTVTAPEDRNHVLVVRLTQHADGTVTGTKELLRAHN</sequence>
<dbReference type="PROSITE" id="PS51318">
    <property type="entry name" value="TAT"/>
    <property type="match status" value="1"/>
</dbReference>
<evidence type="ECO:0000313" key="3">
    <source>
        <dbReference type="Proteomes" id="UP001054854"/>
    </source>
</evidence>
<reference evidence="2" key="1">
    <citation type="submission" date="2024-05" db="EMBL/GenBank/DDBJ databases">
        <title>Whole genome shotgun sequence of Streptomyces hygroscopicus NBRC 113678.</title>
        <authorList>
            <person name="Komaki H."/>
            <person name="Tamura T."/>
        </authorList>
    </citation>
    <scope>NUCLEOTIDE SEQUENCE</scope>
    <source>
        <strain evidence="2">N11-34</strain>
    </source>
</reference>
<gene>
    <name evidence="2" type="ORF">TPA0910_13610</name>
</gene>
<evidence type="ECO:0000256" key="1">
    <source>
        <dbReference type="SAM" id="SignalP"/>
    </source>
</evidence>
<protein>
    <recommendedName>
        <fullName evidence="4">Lipoprotein</fullName>
    </recommendedName>
</protein>
<evidence type="ECO:0008006" key="4">
    <source>
        <dbReference type="Google" id="ProtNLM"/>
    </source>
</evidence>
<dbReference type="InterPro" id="IPR006311">
    <property type="entry name" value="TAT_signal"/>
</dbReference>
<accession>A0ABQ3TUB4</accession>
<keyword evidence="3" id="KW-1185">Reference proteome</keyword>
<feature type="chain" id="PRO_5046928469" description="Lipoprotein" evidence="1">
    <location>
        <begin position="29"/>
        <end position="155"/>
    </location>
</feature>
<comment type="caution">
    <text evidence="2">The sequence shown here is derived from an EMBL/GenBank/DDBJ whole genome shotgun (WGS) entry which is preliminary data.</text>
</comment>
<feature type="signal peptide" evidence="1">
    <location>
        <begin position="1"/>
        <end position="28"/>
    </location>
</feature>
<evidence type="ECO:0000313" key="2">
    <source>
        <dbReference type="EMBL" id="GHJ26928.1"/>
    </source>
</evidence>
<dbReference type="PROSITE" id="PS51257">
    <property type="entry name" value="PROKAR_LIPOPROTEIN"/>
    <property type="match status" value="1"/>
</dbReference>